<sequence length="62" mass="7370">MSFDKGPTKLFFFFVTKIFGSKLQFNVLPSFIKRFIKVLNAQNYFRTCQEISETFSNILDEF</sequence>
<name>A0A9Q1C2P7_HOLLE</name>
<accession>A0A9Q1C2P7</accession>
<comment type="caution">
    <text evidence="1">The sequence shown here is derived from an EMBL/GenBank/DDBJ whole genome shotgun (WGS) entry which is preliminary data.</text>
</comment>
<dbReference type="AlphaFoldDB" id="A0A9Q1C2P7"/>
<gene>
    <name evidence="1" type="ORF">HOLleu_18142</name>
</gene>
<evidence type="ECO:0000313" key="2">
    <source>
        <dbReference type="Proteomes" id="UP001152320"/>
    </source>
</evidence>
<reference evidence="1" key="1">
    <citation type="submission" date="2021-10" db="EMBL/GenBank/DDBJ databases">
        <title>Tropical sea cucumber genome reveals ecological adaptation and Cuvierian tubules defense mechanism.</title>
        <authorList>
            <person name="Chen T."/>
        </authorList>
    </citation>
    <scope>NUCLEOTIDE SEQUENCE</scope>
    <source>
        <strain evidence="1">Nanhai2018</strain>
        <tissue evidence="1">Muscle</tissue>
    </source>
</reference>
<dbReference type="Proteomes" id="UP001152320">
    <property type="component" value="Chromosome 8"/>
</dbReference>
<evidence type="ECO:0000313" key="1">
    <source>
        <dbReference type="EMBL" id="KAJ8037345.1"/>
    </source>
</evidence>
<proteinExistence type="predicted"/>
<dbReference type="EMBL" id="JAIZAY010000008">
    <property type="protein sequence ID" value="KAJ8037345.1"/>
    <property type="molecule type" value="Genomic_DNA"/>
</dbReference>
<protein>
    <submittedName>
        <fullName evidence="1">Uncharacterized protein</fullName>
    </submittedName>
</protein>
<keyword evidence="2" id="KW-1185">Reference proteome</keyword>
<organism evidence="1 2">
    <name type="scientific">Holothuria leucospilota</name>
    <name type="common">Black long sea cucumber</name>
    <name type="synonym">Mertensiothuria leucospilota</name>
    <dbReference type="NCBI Taxonomy" id="206669"/>
    <lineage>
        <taxon>Eukaryota</taxon>
        <taxon>Metazoa</taxon>
        <taxon>Echinodermata</taxon>
        <taxon>Eleutherozoa</taxon>
        <taxon>Echinozoa</taxon>
        <taxon>Holothuroidea</taxon>
        <taxon>Aspidochirotacea</taxon>
        <taxon>Aspidochirotida</taxon>
        <taxon>Holothuriidae</taxon>
        <taxon>Holothuria</taxon>
    </lineage>
</organism>